<dbReference type="GO" id="GO:0005886">
    <property type="term" value="C:plasma membrane"/>
    <property type="evidence" value="ECO:0007669"/>
    <property type="project" value="TreeGrafter"/>
</dbReference>
<proteinExistence type="inferred from homology"/>
<evidence type="ECO:0000256" key="6">
    <source>
        <dbReference type="SAM" id="MobiDB-lite"/>
    </source>
</evidence>
<name>D8UEA6_VOLCA</name>
<dbReference type="PANTHER" id="PTHR10926:SF0">
    <property type="entry name" value="CDC50, ISOFORM A"/>
    <property type="match status" value="1"/>
</dbReference>
<dbReference type="PANTHER" id="PTHR10926">
    <property type="entry name" value="CELL CYCLE CONTROL PROTEIN 50"/>
    <property type="match status" value="1"/>
</dbReference>
<evidence type="ECO:0000256" key="1">
    <source>
        <dbReference type="ARBA" id="ARBA00004141"/>
    </source>
</evidence>
<sequence>MQLKVVKAAAAAARAQFKSVPAHAPQEHRRNTSSSVQDEQTIPQRRSTAPGSPFQRTTNTTTAATTNTSATTTNNNTDPRASTREPVGPLQSRSVTGGGGGGGGGFHRCRGDPHGGALRRFREQTYDVFRPQTTLPGALAVLGVLFALGLGLGVPLLVASLRVVEVRARPIHRRLDPQATLWASGDAGVRQILTLTIPRTMRPPIYMLYEIEGLYGTHKRYIRSINWEQLSGQQMPASSLEIATSLFNDTFTLEADSATCGKAATAATDTAARATGSSSGASGTTVFAPLALDEHGILWPLVARNLYGMYNATNLNSVPAFRTGGSLNQPVGMAGHFQVWMQASARPTAAKLYGTLNEQLPAGCVLRLHVANRYNSYGWGGAKNVVLTTQSWYGMRNLVLPCVLLAVAAGALGGAALLLGLGTCLKRNG</sequence>
<evidence type="ECO:0008006" key="10">
    <source>
        <dbReference type="Google" id="ProtNLM"/>
    </source>
</evidence>
<comment type="similarity">
    <text evidence="2">Belongs to the CDC50/LEM3 family.</text>
</comment>
<feature type="compositionally biased region" description="Polar residues" evidence="6">
    <location>
        <begin position="32"/>
        <end position="56"/>
    </location>
</feature>
<dbReference type="InterPro" id="IPR005045">
    <property type="entry name" value="CDC50/LEM3_fam"/>
</dbReference>
<evidence type="ECO:0000313" key="9">
    <source>
        <dbReference type="Proteomes" id="UP000001058"/>
    </source>
</evidence>
<protein>
    <recommendedName>
        <fullName evidence="10">ALA-interacting subunit</fullName>
    </recommendedName>
</protein>
<keyword evidence="3 7" id="KW-0812">Transmembrane</keyword>
<keyword evidence="5 7" id="KW-0472">Membrane</keyword>
<feature type="compositionally biased region" description="Gly residues" evidence="6">
    <location>
        <begin position="96"/>
        <end position="106"/>
    </location>
</feature>
<feature type="transmembrane region" description="Helical" evidence="7">
    <location>
        <begin position="138"/>
        <end position="164"/>
    </location>
</feature>
<dbReference type="STRING" id="3068.D8UEA6"/>
<dbReference type="GeneID" id="9622777"/>
<feature type="compositionally biased region" description="Low complexity" evidence="6">
    <location>
        <begin position="57"/>
        <end position="77"/>
    </location>
</feature>
<dbReference type="OrthoDB" id="340608at2759"/>
<dbReference type="AlphaFoldDB" id="D8UEA6"/>
<accession>D8UEA6</accession>
<feature type="transmembrane region" description="Helical" evidence="7">
    <location>
        <begin position="398"/>
        <end position="421"/>
    </location>
</feature>
<organism evidence="9">
    <name type="scientific">Volvox carteri f. nagariensis</name>
    <dbReference type="NCBI Taxonomy" id="3068"/>
    <lineage>
        <taxon>Eukaryota</taxon>
        <taxon>Viridiplantae</taxon>
        <taxon>Chlorophyta</taxon>
        <taxon>core chlorophytes</taxon>
        <taxon>Chlorophyceae</taxon>
        <taxon>CS clade</taxon>
        <taxon>Chlamydomonadales</taxon>
        <taxon>Volvocaceae</taxon>
        <taxon>Volvox</taxon>
    </lineage>
</organism>
<comment type="subcellular location">
    <subcellularLocation>
        <location evidence="1">Membrane</location>
        <topology evidence="1">Multi-pass membrane protein</topology>
    </subcellularLocation>
</comment>
<evidence type="ECO:0000256" key="2">
    <source>
        <dbReference type="ARBA" id="ARBA00009457"/>
    </source>
</evidence>
<dbReference type="Pfam" id="PF03381">
    <property type="entry name" value="CDC50"/>
    <property type="match status" value="1"/>
</dbReference>
<dbReference type="InParanoid" id="D8UEA6"/>
<dbReference type="EMBL" id="GL378388">
    <property type="protein sequence ID" value="EFJ41970.1"/>
    <property type="molecule type" value="Genomic_DNA"/>
</dbReference>
<feature type="region of interest" description="Disordered" evidence="6">
    <location>
        <begin position="14"/>
        <end position="116"/>
    </location>
</feature>
<keyword evidence="9" id="KW-1185">Reference proteome</keyword>
<dbReference type="RefSeq" id="XP_002957007.1">
    <property type="nucleotide sequence ID" value="XM_002956961.1"/>
</dbReference>
<dbReference type="Proteomes" id="UP000001058">
    <property type="component" value="Unassembled WGS sequence"/>
</dbReference>
<evidence type="ECO:0000256" key="4">
    <source>
        <dbReference type="ARBA" id="ARBA00022989"/>
    </source>
</evidence>
<dbReference type="eggNOG" id="KOG2952">
    <property type="taxonomic scope" value="Eukaryota"/>
</dbReference>
<evidence type="ECO:0000256" key="3">
    <source>
        <dbReference type="ARBA" id="ARBA00022692"/>
    </source>
</evidence>
<dbReference type="GO" id="GO:0005783">
    <property type="term" value="C:endoplasmic reticulum"/>
    <property type="evidence" value="ECO:0007669"/>
    <property type="project" value="TreeGrafter"/>
</dbReference>
<evidence type="ECO:0000256" key="7">
    <source>
        <dbReference type="SAM" id="Phobius"/>
    </source>
</evidence>
<dbReference type="KEGG" id="vcn:VOLCADRAFT_98043"/>
<keyword evidence="4 7" id="KW-1133">Transmembrane helix</keyword>
<reference evidence="8 9" key="1">
    <citation type="journal article" date="2010" name="Science">
        <title>Genomic analysis of organismal complexity in the multicellular green alga Volvox carteri.</title>
        <authorList>
            <person name="Prochnik S.E."/>
            <person name="Umen J."/>
            <person name="Nedelcu A.M."/>
            <person name="Hallmann A."/>
            <person name="Miller S.M."/>
            <person name="Nishii I."/>
            <person name="Ferris P."/>
            <person name="Kuo A."/>
            <person name="Mitros T."/>
            <person name="Fritz-Laylin L.K."/>
            <person name="Hellsten U."/>
            <person name="Chapman J."/>
            <person name="Simakov O."/>
            <person name="Rensing S.A."/>
            <person name="Terry A."/>
            <person name="Pangilinan J."/>
            <person name="Kapitonov V."/>
            <person name="Jurka J."/>
            <person name="Salamov A."/>
            <person name="Shapiro H."/>
            <person name="Schmutz J."/>
            <person name="Grimwood J."/>
            <person name="Lindquist E."/>
            <person name="Lucas S."/>
            <person name="Grigoriev I.V."/>
            <person name="Schmitt R."/>
            <person name="Kirk D."/>
            <person name="Rokhsar D.S."/>
        </authorList>
    </citation>
    <scope>NUCLEOTIDE SEQUENCE [LARGE SCALE GENOMIC DNA]</scope>
    <source>
        <strain evidence="9">f. Nagariensis / Eve</strain>
    </source>
</reference>
<gene>
    <name evidence="8" type="ORF">VOLCADRAFT_98043</name>
</gene>
<evidence type="ECO:0000313" key="8">
    <source>
        <dbReference type="EMBL" id="EFJ41970.1"/>
    </source>
</evidence>
<evidence type="ECO:0000256" key="5">
    <source>
        <dbReference type="ARBA" id="ARBA00023136"/>
    </source>
</evidence>
<dbReference type="GO" id="GO:0005794">
    <property type="term" value="C:Golgi apparatus"/>
    <property type="evidence" value="ECO:0007669"/>
    <property type="project" value="TreeGrafter"/>
</dbReference>